<evidence type="ECO:0000313" key="2">
    <source>
        <dbReference type="Proteomes" id="UP000297245"/>
    </source>
</evidence>
<keyword evidence="2" id="KW-1185">Reference proteome</keyword>
<sequence>MSELPPSTVFLDGRIAVNTFNDHTPFFDAAAYASKDLHESGSARFPDRYRFLCNRLTTNSVATTTERLLFLEDMVLFMAENDEFFEELTQEIRAFIQQSTAAAAPTTVVAAPIPNDAAVENDLGPTLMPSSPAAPFMESAVAPAVQRPQSSPSTVSPMMGTYFVFSPLSVQEGQEDLENVGEASS</sequence>
<name>A0A4S8L7P6_DENBC</name>
<gene>
    <name evidence="1" type="ORF">K435DRAFT_869986</name>
</gene>
<reference evidence="1 2" key="1">
    <citation type="journal article" date="2019" name="Nat. Ecol. Evol.">
        <title>Megaphylogeny resolves global patterns of mushroom evolution.</title>
        <authorList>
            <person name="Varga T."/>
            <person name="Krizsan K."/>
            <person name="Foldi C."/>
            <person name="Dima B."/>
            <person name="Sanchez-Garcia M."/>
            <person name="Sanchez-Ramirez S."/>
            <person name="Szollosi G.J."/>
            <person name="Szarkandi J.G."/>
            <person name="Papp V."/>
            <person name="Albert L."/>
            <person name="Andreopoulos W."/>
            <person name="Angelini C."/>
            <person name="Antonin V."/>
            <person name="Barry K.W."/>
            <person name="Bougher N.L."/>
            <person name="Buchanan P."/>
            <person name="Buyck B."/>
            <person name="Bense V."/>
            <person name="Catcheside P."/>
            <person name="Chovatia M."/>
            <person name="Cooper J."/>
            <person name="Damon W."/>
            <person name="Desjardin D."/>
            <person name="Finy P."/>
            <person name="Geml J."/>
            <person name="Haridas S."/>
            <person name="Hughes K."/>
            <person name="Justo A."/>
            <person name="Karasinski D."/>
            <person name="Kautmanova I."/>
            <person name="Kiss B."/>
            <person name="Kocsube S."/>
            <person name="Kotiranta H."/>
            <person name="LaButti K.M."/>
            <person name="Lechner B.E."/>
            <person name="Liimatainen K."/>
            <person name="Lipzen A."/>
            <person name="Lukacs Z."/>
            <person name="Mihaltcheva S."/>
            <person name="Morgado L.N."/>
            <person name="Niskanen T."/>
            <person name="Noordeloos M.E."/>
            <person name="Ohm R.A."/>
            <person name="Ortiz-Santana B."/>
            <person name="Ovrebo C."/>
            <person name="Racz N."/>
            <person name="Riley R."/>
            <person name="Savchenko A."/>
            <person name="Shiryaev A."/>
            <person name="Soop K."/>
            <person name="Spirin V."/>
            <person name="Szebenyi C."/>
            <person name="Tomsovsky M."/>
            <person name="Tulloss R.E."/>
            <person name="Uehling J."/>
            <person name="Grigoriev I.V."/>
            <person name="Vagvolgyi C."/>
            <person name="Papp T."/>
            <person name="Martin F.M."/>
            <person name="Miettinen O."/>
            <person name="Hibbett D.S."/>
            <person name="Nagy L.G."/>
        </authorList>
    </citation>
    <scope>NUCLEOTIDE SEQUENCE [LARGE SCALE GENOMIC DNA]</scope>
    <source>
        <strain evidence="1 2">CBS 962.96</strain>
    </source>
</reference>
<organism evidence="1 2">
    <name type="scientific">Dendrothele bispora (strain CBS 962.96)</name>
    <dbReference type="NCBI Taxonomy" id="1314807"/>
    <lineage>
        <taxon>Eukaryota</taxon>
        <taxon>Fungi</taxon>
        <taxon>Dikarya</taxon>
        <taxon>Basidiomycota</taxon>
        <taxon>Agaricomycotina</taxon>
        <taxon>Agaricomycetes</taxon>
        <taxon>Agaricomycetidae</taxon>
        <taxon>Agaricales</taxon>
        <taxon>Agaricales incertae sedis</taxon>
        <taxon>Dendrothele</taxon>
    </lineage>
</organism>
<accession>A0A4S8L7P6</accession>
<dbReference type="EMBL" id="ML179583">
    <property type="protein sequence ID" value="THU84716.1"/>
    <property type="molecule type" value="Genomic_DNA"/>
</dbReference>
<evidence type="ECO:0000313" key="1">
    <source>
        <dbReference type="EMBL" id="THU84716.1"/>
    </source>
</evidence>
<proteinExistence type="predicted"/>
<dbReference type="Proteomes" id="UP000297245">
    <property type="component" value="Unassembled WGS sequence"/>
</dbReference>
<dbReference type="AlphaFoldDB" id="A0A4S8L7P6"/>
<protein>
    <submittedName>
        <fullName evidence="1">Uncharacterized protein</fullName>
    </submittedName>
</protein>